<dbReference type="Proteomes" id="UP000240009">
    <property type="component" value="Unassembled WGS sequence"/>
</dbReference>
<reference evidence="1 2" key="1">
    <citation type="submission" date="2018-02" db="EMBL/GenBank/DDBJ databases">
        <title>Comparative genomes isolates from brazilian mangrove.</title>
        <authorList>
            <person name="Araujo J.E."/>
            <person name="Taketani R.G."/>
            <person name="Silva M.C.P."/>
            <person name="Loureco M.V."/>
            <person name="Andreote F.D."/>
        </authorList>
    </citation>
    <scope>NUCLEOTIDE SEQUENCE [LARGE SCALE GENOMIC DNA]</scope>
    <source>
        <strain evidence="1 2">HEX-2 MGV</strain>
    </source>
</reference>
<protein>
    <submittedName>
        <fullName evidence="1">Uncharacterized protein</fullName>
    </submittedName>
</protein>
<comment type="caution">
    <text evidence="1">The sequence shown here is derived from an EMBL/GenBank/DDBJ whole genome shotgun (WGS) entry which is preliminary data.</text>
</comment>
<gene>
    <name evidence="1" type="ORF">C5Y96_02995</name>
</gene>
<evidence type="ECO:0000313" key="1">
    <source>
        <dbReference type="EMBL" id="PQO38853.1"/>
    </source>
</evidence>
<accession>A0A2S8G355</accession>
<organism evidence="1 2">
    <name type="scientific">Blastopirellula marina</name>
    <dbReference type="NCBI Taxonomy" id="124"/>
    <lineage>
        <taxon>Bacteria</taxon>
        <taxon>Pseudomonadati</taxon>
        <taxon>Planctomycetota</taxon>
        <taxon>Planctomycetia</taxon>
        <taxon>Pirellulales</taxon>
        <taxon>Pirellulaceae</taxon>
        <taxon>Blastopirellula</taxon>
    </lineage>
</organism>
<name>A0A2S8G355_9BACT</name>
<dbReference type="AlphaFoldDB" id="A0A2S8G355"/>
<evidence type="ECO:0000313" key="2">
    <source>
        <dbReference type="Proteomes" id="UP000240009"/>
    </source>
</evidence>
<sequence length="109" mass="12810">MQQIFIGEDLRSYKIETRDQKIAAKWSCYKSRSAWIYNPKTWQLFIPHGTPELPVLVSRGLTTKSARMATRVAFDKSRWWQYVAVDQLQAEHAARIMQQKLLVRNTLNV</sequence>
<dbReference type="EMBL" id="PUIA01000016">
    <property type="protein sequence ID" value="PQO38853.1"/>
    <property type="molecule type" value="Genomic_DNA"/>
</dbReference>
<proteinExistence type="predicted"/>